<gene>
    <name evidence="1" type="ORF">AVEN_128512_1</name>
</gene>
<keyword evidence="2" id="KW-1185">Reference proteome</keyword>
<reference evidence="1 2" key="1">
    <citation type="journal article" date="2019" name="Sci. Rep.">
        <title>Orb-weaving spider Araneus ventricosus genome elucidates the spidroin gene catalogue.</title>
        <authorList>
            <person name="Kono N."/>
            <person name="Nakamura H."/>
            <person name="Ohtoshi R."/>
            <person name="Moran D.A.P."/>
            <person name="Shinohara A."/>
            <person name="Yoshida Y."/>
            <person name="Fujiwara M."/>
            <person name="Mori M."/>
            <person name="Tomita M."/>
            <person name="Arakawa K."/>
        </authorList>
    </citation>
    <scope>NUCLEOTIDE SEQUENCE [LARGE SCALE GENOMIC DNA]</scope>
</reference>
<feature type="non-terminal residue" evidence="1">
    <location>
        <position position="72"/>
    </location>
</feature>
<proteinExistence type="predicted"/>
<comment type="caution">
    <text evidence="1">The sequence shown here is derived from an EMBL/GenBank/DDBJ whole genome shotgun (WGS) entry which is preliminary data.</text>
</comment>
<name>A0A4Y2P3P3_ARAVE</name>
<sequence>MKLFSYMSDFAAPFNSSLLHNLAPPPHKKRSFHIVCLHFNNNCVFLSRRSCESSFRDDKIEEVAWIAQQRCD</sequence>
<dbReference type="AlphaFoldDB" id="A0A4Y2P3P3"/>
<accession>A0A4Y2P3P3</accession>
<dbReference type="Proteomes" id="UP000499080">
    <property type="component" value="Unassembled WGS sequence"/>
</dbReference>
<evidence type="ECO:0000313" key="2">
    <source>
        <dbReference type="Proteomes" id="UP000499080"/>
    </source>
</evidence>
<organism evidence="1 2">
    <name type="scientific">Araneus ventricosus</name>
    <name type="common">Orbweaver spider</name>
    <name type="synonym">Epeira ventricosa</name>
    <dbReference type="NCBI Taxonomy" id="182803"/>
    <lineage>
        <taxon>Eukaryota</taxon>
        <taxon>Metazoa</taxon>
        <taxon>Ecdysozoa</taxon>
        <taxon>Arthropoda</taxon>
        <taxon>Chelicerata</taxon>
        <taxon>Arachnida</taxon>
        <taxon>Araneae</taxon>
        <taxon>Araneomorphae</taxon>
        <taxon>Entelegynae</taxon>
        <taxon>Araneoidea</taxon>
        <taxon>Araneidae</taxon>
        <taxon>Araneus</taxon>
    </lineage>
</organism>
<protein>
    <submittedName>
        <fullName evidence="1">Uncharacterized protein</fullName>
    </submittedName>
</protein>
<dbReference type="EMBL" id="BGPR01290815">
    <property type="protein sequence ID" value="GBN45682.1"/>
    <property type="molecule type" value="Genomic_DNA"/>
</dbReference>
<evidence type="ECO:0000313" key="1">
    <source>
        <dbReference type="EMBL" id="GBN45682.1"/>
    </source>
</evidence>